<dbReference type="GO" id="GO:0005524">
    <property type="term" value="F:ATP binding"/>
    <property type="evidence" value="ECO:0007669"/>
    <property type="project" value="UniProtKB-KW"/>
</dbReference>
<evidence type="ECO:0000256" key="14">
    <source>
        <dbReference type="ARBA" id="ARBA00023043"/>
    </source>
</evidence>
<feature type="region of interest" description="Disordered" evidence="25">
    <location>
        <begin position="1"/>
        <end position="61"/>
    </location>
</feature>
<dbReference type="PANTHER" id="PTHR11255">
    <property type="entry name" value="DIACYLGLYCEROL KINASE"/>
    <property type="match status" value="1"/>
</dbReference>
<evidence type="ECO:0000256" key="2">
    <source>
        <dbReference type="ARBA" id="ARBA00004236"/>
    </source>
</evidence>
<dbReference type="InterPro" id="IPR037607">
    <property type="entry name" value="DGK"/>
</dbReference>
<keyword evidence="13 24" id="KW-0067">ATP-binding</keyword>
<dbReference type="SMART" id="SM00046">
    <property type="entry name" value="DAGKc"/>
    <property type="match status" value="1"/>
</dbReference>
<reference evidence="27" key="1">
    <citation type="submission" date="2025-08" db="UniProtKB">
        <authorList>
            <consortium name="Ensembl"/>
        </authorList>
    </citation>
    <scope>IDENTIFICATION</scope>
</reference>
<keyword evidence="12 24" id="KW-0418">Kinase</keyword>
<dbReference type="GO" id="GO:0046486">
    <property type="term" value="P:glycerolipid metabolic process"/>
    <property type="evidence" value="ECO:0007669"/>
    <property type="project" value="UniProtKB-UniPathway"/>
</dbReference>
<dbReference type="SUPFAM" id="SSF48403">
    <property type="entry name" value="Ankyrin repeat"/>
    <property type="match status" value="1"/>
</dbReference>
<feature type="compositionally biased region" description="Acidic residues" evidence="25">
    <location>
        <begin position="1"/>
        <end position="10"/>
    </location>
</feature>
<evidence type="ECO:0000256" key="5">
    <source>
        <dbReference type="ARBA" id="ARBA00005175"/>
    </source>
</evidence>
<dbReference type="InterPro" id="IPR036770">
    <property type="entry name" value="Ankyrin_rpt-contain_sf"/>
</dbReference>
<keyword evidence="14 23" id="KW-0040">ANK repeat</keyword>
<organism evidence="27 28">
    <name type="scientific">Cyprinus carpio carpio</name>
    <dbReference type="NCBI Taxonomy" id="630221"/>
    <lineage>
        <taxon>Eukaryota</taxon>
        <taxon>Metazoa</taxon>
        <taxon>Chordata</taxon>
        <taxon>Craniata</taxon>
        <taxon>Vertebrata</taxon>
        <taxon>Euteleostomi</taxon>
        <taxon>Actinopterygii</taxon>
        <taxon>Neopterygii</taxon>
        <taxon>Teleostei</taxon>
        <taxon>Ostariophysi</taxon>
        <taxon>Cypriniformes</taxon>
        <taxon>Cyprinidae</taxon>
        <taxon>Cyprininae</taxon>
        <taxon>Cyprinus</taxon>
    </lineage>
</organism>
<dbReference type="Pfam" id="PF12796">
    <property type="entry name" value="Ank_2"/>
    <property type="match status" value="1"/>
</dbReference>
<dbReference type="GO" id="GO:0042995">
    <property type="term" value="C:cell projection"/>
    <property type="evidence" value="ECO:0007669"/>
    <property type="project" value="UniProtKB-SubCell"/>
</dbReference>
<keyword evidence="7" id="KW-1003">Cell membrane</keyword>
<dbReference type="InterPro" id="IPR047484">
    <property type="entry name" value="C1_DGKzeta_rpt2"/>
</dbReference>
<evidence type="ECO:0000313" key="27">
    <source>
        <dbReference type="Ensembl" id="ENSCCRP00000038038.2"/>
    </source>
</evidence>
<evidence type="ECO:0000256" key="13">
    <source>
        <dbReference type="ARBA" id="ARBA00022840"/>
    </source>
</evidence>
<dbReference type="Pfam" id="PF23578">
    <property type="entry name" value="DGKI"/>
    <property type="match status" value="1"/>
</dbReference>
<evidence type="ECO:0000256" key="17">
    <source>
        <dbReference type="ARBA" id="ARBA00023242"/>
    </source>
</evidence>
<dbReference type="FunFam" id="2.60.200.40:FF:000002">
    <property type="entry name" value="Diacylglycerol kinase"/>
    <property type="match status" value="1"/>
</dbReference>
<dbReference type="InterPro" id="IPR002110">
    <property type="entry name" value="Ankyrin_rpt"/>
</dbReference>
<dbReference type="SMART" id="SM00248">
    <property type="entry name" value="ANK"/>
    <property type="match status" value="2"/>
</dbReference>
<evidence type="ECO:0000256" key="18">
    <source>
        <dbReference type="ARBA" id="ARBA00023273"/>
    </source>
</evidence>
<keyword evidence="10" id="KW-0677">Repeat</keyword>
<dbReference type="GO" id="GO:0005829">
    <property type="term" value="C:cytosol"/>
    <property type="evidence" value="ECO:0007669"/>
    <property type="project" value="UniProtKB-SubCell"/>
</dbReference>
<dbReference type="GO" id="GO:0098978">
    <property type="term" value="C:glutamatergic synapse"/>
    <property type="evidence" value="ECO:0007669"/>
    <property type="project" value="TreeGrafter"/>
</dbReference>
<evidence type="ECO:0000256" key="12">
    <source>
        <dbReference type="ARBA" id="ARBA00022777"/>
    </source>
</evidence>
<dbReference type="SMART" id="SM00045">
    <property type="entry name" value="DAGKa"/>
    <property type="match status" value="1"/>
</dbReference>
<keyword evidence="11 24" id="KW-0547">Nucleotide-binding</keyword>
<dbReference type="GO" id="GO:0005886">
    <property type="term" value="C:plasma membrane"/>
    <property type="evidence" value="ECO:0007669"/>
    <property type="project" value="UniProtKB-SubCell"/>
</dbReference>
<dbReference type="Proteomes" id="UP001108240">
    <property type="component" value="Unplaced"/>
</dbReference>
<dbReference type="Gene3D" id="1.25.40.20">
    <property type="entry name" value="Ankyrin repeat-containing domain"/>
    <property type="match status" value="1"/>
</dbReference>
<comment type="catalytic activity">
    <reaction evidence="19">
        <text>1,2-di-(9Z-octadecenoyl)-sn-glycerol + ATP = 1,2-di-(9Z-octadecenoyl)-sn-glycero-3-phosphate + ADP + H(+)</text>
        <dbReference type="Rhea" id="RHEA:40327"/>
        <dbReference type="ChEBI" id="CHEBI:15378"/>
        <dbReference type="ChEBI" id="CHEBI:30616"/>
        <dbReference type="ChEBI" id="CHEBI:52333"/>
        <dbReference type="ChEBI" id="CHEBI:74546"/>
        <dbReference type="ChEBI" id="CHEBI:456216"/>
    </reaction>
    <physiologicalReaction direction="left-to-right" evidence="19">
        <dbReference type="Rhea" id="RHEA:40328"/>
    </physiologicalReaction>
</comment>
<evidence type="ECO:0000256" key="25">
    <source>
        <dbReference type="SAM" id="MobiDB-lite"/>
    </source>
</evidence>
<keyword evidence="15" id="KW-0443">Lipid metabolism</keyword>
<name>A0A8C1BZ07_CYPCA</name>
<evidence type="ECO:0000256" key="22">
    <source>
        <dbReference type="ARBA" id="ARBA00060536"/>
    </source>
</evidence>
<keyword evidence="8" id="KW-0963">Cytoplasm</keyword>
<dbReference type="Pfam" id="PF00609">
    <property type="entry name" value="DAGK_acc"/>
    <property type="match status" value="1"/>
</dbReference>
<evidence type="ECO:0000256" key="15">
    <source>
        <dbReference type="ARBA" id="ARBA00023098"/>
    </source>
</evidence>
<comment type="subcellular location">
    <subcellularLocation>
        <location evidence="2">Cell membrane</location>
    </subcellularLocation>
    <subcellularLocation>
        <location evidence="3">Cell projection</location>
    </subcellularLocation>
    <subcellularLocation>
        <location evidence="4">Cytoplasm</location>
        <location evidence="4">Cytosol</location>
    </subcellularLocation>
    <subcellularLocation>
        <location evidence="1">Nucleus</location>
    </subcellularLocation>
</comment>
<dbReference type="UniPathway" id="UPA00230"/>
<dbReference type="PROSITE" id="PS50146">
    <property type="entry name" value="DAGK"/>
    <property type="match status" value="1"/>
</dbReference>
<evidence type="ECO:0000256" key="8">
    <source>
        <dbReference type="ARBA" id="ARBA00022490"/>
    </source>
</evidence>
<evidence type="ECO:0000256" key="11">
    <source>
        <dbReference type="ARBA" id="ARBA00022741"/>
    </source>
</evidence>
<dbReference type="GeneTree" id="ENSGT00940000156152"/>
<evidence type="ECO:0000256" key="20">
    <source>
        <dbReference type="ARBA" id="ARBA00023400"/>
    </source>
</evidence>
<evidence type="ECO:0000256" key="19">
    <source>
        <dbReference type="ARBA" id="ARBA00023371"/>
    </source>
</evidence>
<comment type="catalytic activity">
    <reaction evidence="21">
        <text>a 1,2-diacyl-sn-glycerol + ATP = a 1,2-diacyl-sn-glycero-3-phosphate + ADP + H(+)</text>
        <dbReference type="Rhea" id="RHEA:10272"/>
        <dbReference type="ChEBI" id="CHEBI:15378"/>
        <dbReference type="ChEBI" id="CHEBI:17815"/>
        <dbReference type="ChEBI" id="CHEBI:30616"/>
        <dbReference type="ChEBI" id="CHEBI:58608"/>
        <dbReference type="ChEBI" id="CHEBI:456216"/>
        <dbReference type="EC" id="2.7.1.107"/>
    </reaction>
    <physiologicalReaction direction="left-to-right" evidence="21">
        <dbReference type="Rhea" id="RHEA:10273"/>
    </physiologicalReaction>
</comment>
<keyword evidence="16" id="KW-0472">Membrane</keyword>
<dbReference type="Gene3D" id="3.40.50.10330">
    <property type="entry name" value="Probable inorganic polyphosphate/atp-NAD kinase, domain 1"/>
    <property type="match status" value="1"/>
</dbReference>
<dbReference type="InterPro" id="IPR001206">
    <property type="entry name" value="Diacylglycerol_kinase_cat_dom"/>
</dbReference>
<accession>A0A8C1BZ07</accession>
<evidence type="ECO:0000256" key="24">
    <source>
        <dbReference type="RuleBase" id="RU361128"/>
    </source>
</evidence>
<keyword evidence="17" id="KW-0539">Nucleus</keyword>
<dbReference type="PROSITE" id="PS50088">
    <property type="entry name" value="ANK_REPEAT"/>
    <property type="match status" value="1"/>
</dbReference>
<comment type="similarity">
    <text evidence="6 24">Belongs to the eukaryotic diacylglycerol kinase family.</text>
</comment>
<evidence type="ECO:0000256" key="23">
    <source>
        <dbReference type="PROSITE-ProRule" id="PRU00023"/>
    </source>
</evidence>
<dbReference type="InterPro" id="IPR002219">
    <property type="entry name" value="PKC_DAG/PE"/>
</dbReference>
<feature type="repeat" description="ANK" evidence="23">
    <location>
        <begin position="979"/>
        <end position="1011"/>
    </location>
</feature>
<dbReference type="GO" id="GO:0004143">
    <property type="term" value="F:ATP-dependent diacylglycerol kinase activity"/>
    <property type="evidence" value="ECO:0007669"/>
    <property type="project" value="UniProtKB-EC"/>
</dbReference>
<dbReference type="Gene3D" id="2.60.200.40">
    <property type="match status" value="1"/>
</dbReference>
<evidence type="ECO:0000259" key="26">
    <source>
        <dbReference type="PROSITE" id="PS50146"/>
    </source>
</evidence>
<evidence type="ECO:0000256" key="9">
    <source>
        <dbReference type="ARBA" id="ARBA00022679"/>
    </source>
</evidence>
<dbReference type="PANTHER" id="PTHR11255:SF43">
    <property type="entry name" value="DIACYLGLYCEROL KINASE ZETA"/>
    <property type="match status" value="1"/>
</dbReference>
<comment type="catalytic activity">
    <reaction evidence="20">
        <text>1-octadecanoyl-2-(5Z,8Z,11Z,14Z-eicosatetraenoyl)-sn-glycerol + ATP = 1-octadecanoyl-2-(5Z,8Z,11Z,14Z-eicosatetraenoyl)-sn-glycero-3-phosphate + ADP + H(+)</text>
        <dbReference type="Rhea" id="RHEA:40323"/>
        <dbReference type="ChEBI" id="CHEBI:15378"/>
        <dbReference type="ChEBI" id="CHEBI:30616"/>
        <dbReference type="ChEBI" id="CHEBI:75728"/>
        <dbReference type="ChEBI" id="CHEBI:77091"/>
        <dbReference type="ChEBI" id="CHEBI:456216"/>
    </reaction>
    <physiologicalReaction direction="left-to-right" evidence="20">
        <dbReference type="Rhea" id="RHEA:40324"/>
    </physiologicalReaction>
</comment>
<dbReference type="AlphaFoldDB" id="A0A8C1BZ07"/>
<reference evidence="27" key="2">
    <citation type="submission" date="2025-09" db="UniProtKB">
        <authorList>
            <consortium name="Ensembl"/>
        </authorList>
    </citation>
    <scope>IDENTIFICATION</scope>
</reference>
<keyword evidence="28" id="KW-1185">Reference proteome</keyword>
<dbReference type="EC" id="2.7.1.107" evidence="24"/>
<keyword evidence="9 24" id="KW-0808">Transferase</keyword>
<dbReference type="SUPFAM" id="SSF111331">
    <property type="entry name" value="NAD kinase/diacylglycerol kinase-like"/>
    <property type="match status" value="1"/>
</dbReference>
<evidence type="ECO:0000256" key="7">
    <source>
        <dbReference type="ARBA" id="ARBA00022475"/>
    </source>
</evidence>
<feature type="compositionally biased region" description="Basic and acidic residues" evidence="25">
    <location>
        <begin position="48"/>
        <end position="61"/>
    </location>
</feature>
<dbReference type="GO" id="GO:0007200">
    <property type="term" value="P:phospholipase C-activating G protein-coupled receptor signaling pathway"/>
    <property type="evidence" value="ECO:0007669"/>
    <property type="project" value="InterPro"/>
</dbReference>
<evidence type="ECO:0000256" key="1">
    <source>
        <dbReference type="ARBA" id="ARBA00004123"/>
    </source>
</evidence>
<dbReference type="InterPro" id="IPR000756">
    <property type="entry name" value="Diacylglycerol_kin_accessory"/>
</dbReference>
<evidence type="ECO:0000256" key="10">
    <source>
        <dbReference type="ARBA" id="ARBA00022737"/>
    </source>
</evidence>
<sequence>MTEEEEEDEESRTPLSGQVELKGSSTKFRSYTDVLLSEGDSDSDSEDSSGHSDESHHSGLRKECLEEADLSDWEIKESAVSCQQECLPLAVVAECVQAHPLIRVPRCLRRNSSHYGHAELGPHVHYCRSTQRRRHRRVSTISKAGSPWPGRGLPLPNRRSSTCYRGHATLNPLLGAYYDPRLESWSGFLSKAIAKAGVQDNAPQSGAMIPAKCEPNKEICSTVDWTENAQFGQHVWFETSPSGDFCYVGETYCFAKSLQKSLPRHKCASCKISVHTVCMDQLEKINFRCKPSFKDPGLRNVRETSNMRHHWVHRRRQDGKCRQCGKGFQQKFTFHSKDIVAISCSWCKQAYHNKVNCFLMQKIEETCSLGAHAAVIIPPTWIIRVRRQQASLKSSKRKKKTSLKVKPCKKTTEDGKWKNFVVRPIPSQHMKPLLVFVNPKSGGNQGMKIIRTFMWYLNPRQVFDLTQGGPREGLEMYSKVHNLRILVCGGDGTVGWILSVLDELQLNPQPAVAVLPLGTGNDLARTLNWGGGYTDEPVSKILSHVEDGNMVQLDRWNLSVEPNLEASEEERDDHQTDKLPINVFNNYFSLGFDARVTLEFHESREAKPERFNSRLRNKMFYAGTAFSDFLTGSSKDLSKHIRVVVFEFQIYLYCAGTMPWGNPSEHNDFGPQKHDDGLIEVIGFTMTSLATLQVGGHGERLHQCQEVTLTTFKPIPVQVDGEPCRLAPSVIRITLRNQANMLQKTKRRISLPQLYDQQPITENVQIQVNRISMRDYEALHYDKEQLREASIPMGIITVPGNSVLETCRLHIEKLHEEGYGMNTDTLHMPKLSPKWCFLDSTTADRFYRIDRGQEHLNYVTEISQDELFILDPELVTKETVGTSPGMLGAIETVEGCIHKNNQYQQYHTLATLPDLMDFFSGHSCSKLVQMREEGANLLVQDRFGRTLLHHAVVLGSKEIVKYIIDNAPACILDVTEKSTGETALHKAAALCQRTICGYLVEAGASLMKTDLQGETPKMYAEKGEDMELAAYLENQQHHQMIQREDHETAV</sequence>
<evidence type="ECO:0000256" key="3">
    <source>
        <dbReference type="ARBA" id="ARBA00004316"/>
    </source>
</evidence>
<protein>
    <recommendedName>
        <fullName evidence="24">Diacylglycerol kinase</fullName>
        <shortName evidence="24">DAG kinase</shortName>
        <ecNumber evidence="24">2.7.1.107</ecNumber>
    </recommendedName>
</protein>
<dbReference type="Ensembl" id="ENSCCRT00000041211.2">
    <property type="protein sequence ID" value="ENSCCRP00000038038.2"/>
    <property type="gene ID" value="ENSCCRG00000018816.2"/>
</dbReference>
<evidence type="ECO:0000256" key="6">
    <source>
        <dbReference type="ARBA" id="ARBA00009280"/>
    </source>
</evidence>
<dbReference type="InterPro" id="IPR016064">
    <property type="entry name" value="NAD/diacylglycerol_kinase_sf"/>
</dbReference>
<evidence type="ECO:0000256" key="4">
    <source>
        <dbReference type="ARBA" id="ARBA00004514"/>
    </source>
</evidence>
<feature type="domain" description="DAGKc" evidence="26">
    <location>
        <begin position="428"/>
        <end position="562"/>
    </location>
</feature>
<proteinExistence type="inferred from homology"/>
<dbReference type="FunFam" id="3.40.50.10330:FF:000002">
    <property type="entry name" value="Diacylglycerol kinase"/>
    <property type="match status" value="1"/>
</dbReference>
<comment type="pathway">
    <text evidence="22">Glycerolipid metabolism.</text>
</comment>
<dbReference type="SMART" id="SM00109">
    <property type="entry name" value="C1"/>
    <property type="match status" value="2"/>
</dbReference>
<dbReference type="InterPro" id="IPR017438">
    <property type="entry name" value="ATP-NAD_kinase_N"/>
</dbReference>
<evidence type="ECO:0000313" key="28">
    <source>
        <dbReference type="Proteomes" id="UP001108240"/>
    </source>
</evidence>
<dbReference type="InterPro" id="IPR056383">
    <property type="entry name" value="DGKI-like_dom"/>
</dbReference>
<evidence type="ECO:0000256" key="16">
    <source>
        <dbReference type="ARBA" id="ARBA00023136"/>
    </source>
</evidence>
<dbReference type="GO" id="GO:0005634">
    <property type="term" value="C:nucleus"/>
    <property type="evidence" value="ECO:0007669"/>
    <property type="project" value="UniProtKB-SubCell"/>
</dbReference>
<keyword evidence="18" id="KW-0966">Cell projection</keyword>
<dbReference type="Pfam" id="PF00781">
    <property type="entry name" value="DAGK_cat"/>
    <property type="match status" value="1"/>
</dbReference>
<comment type="pathway">
    <text evidence="5">Lipid metabolism; glycerolipid metabolism.</text>
</comment>
<evidence type="ECO:0000256" key="21">
    <source>
        <dbReference type="ARBA" id="ARBA00023411"/>
    </source>
</evidence>
<dbReference type="CDD" id="cd20895">
    <property type="entry name" value="C1_DGKzeta_rpt2"/>
    <property type="match status" value="1"/>
</dbReference>